<evidence type="ECO:0000256" key="10">
    <source>
        <dbReference type="SAM" id="SignalP"/>
    </source>
</evidence>
<evidence type="ECO:0000256" key="3">
    <source>
        <dbReference type="ARBA" id="ARBA00023024"/>
    </source>
</evidence>
<organism evidence="12 13">
    <name type="scientific">Jimgerdemannia flammicorona</name>
    <dbReference type="NCBI Taxonomy" id="994334"/>
    <lineage>
        <taxon>Eukaryota</taxon>
        <taxon>Fungi</taxon>
        <taxon>Fungi incertae sedis</taxon>
        <taxon>Mucoromycota</taxon>
        <taxon>Mucoromycotina</taxon>
        <taxon>Endogonomycetes</taxon>
        <taxon>Endogonales</taxon>
        <taxon>Endogonaceae</taxon>
        <taxon>Jimgerdemannia</taxon>
    </lineage>
</organism>
<evidence type="ECO:0000313" key="12">
    <source>
        <dbReference type="EMBL" id="RUS34594.1"/>
    </source>
</evidence>
<dbReference type="GO" id="GO:0005576">
    <property type="term" value="C:extracellular region"/>
    <property type="evidence" value="ECO:0007669"/>
    <property type="project" value="TreeGrafter"/>
</dbReference>
<sequence length="560" mass="59572">MKNIIQLGALSLATLGLLGSASARAVGSDGKVLQIYYADWTSMEPAKIPFGQVTHVNYAFATLRQDHLPRFDLGNNGTNLSLTPGPKLQALVTAAHGADTKVFLSIGGWAGSTFFSDMAADTGSGGKREQFIAAVQKLVNTYKLDGIDIDWEHPGIPDSSQTCTHTSSADYANYVSLLSKLKSTLGSKVKITIAAHLGGIKQAIWNCRDLSAQWAVQQCTMDGLADALDWVNVMSYDFSGPWNTFTGPNAPLTAPGANTQASFKFGLIEAVERWIKLGVPANKLVMGLPFYARSTTTTSSMASLANNDQYVGQVQNNPPIGDSDDALDPDSCDGPAYKHYSGVWKWKNLRSEGVLTSTTKAASPWQQHWDASTYTNWLWRADKNVYLSYDDPRSLKYKVDYLRCSDVLGAMVWEISQDNGELLPAIQGIFDPAPQATCSAGVNPTGTAKPSKTTNSASAGKATTSTVKTTSSSVVKTTPPSAIKIRSSRVKTTTSTTSAAGSGPTDKPACGSSNNGQMICVSSGSSTAYKQCVNSSWSTNNCGPSTVCKTSGTSIVCDFP</sequence>
<dbReference type="EMBL" id="RBNJ01000403">
    <property type="protein sequence ID" value="RUS34594.1"/>
    <property type="molecule type" value="Genomic_DNA"/>
</dbReference>
<evidence type="ECO:0000256" key="1">
    <source>
        <dbReference type="ARBA" id="ARBA00000822"/>
    </source>
</evidence>
<dbReference type="Gene3D" id="3.20.20.80">
    <property type="entry name" value="Glycosidases"/>
    <property type="match status" value="1"/>
</dbReference>
<protein>
    <submittedName>
        <fullName evidence="12">Glycoside hydrolase superfamily</fullName>
    </submittedName>
</protein>
<keyword evidence="10" id="KW-0732">Signal</keyword>
<evidence type="ECO:0000256" key="7">
    <source>
        <dbReference type="RuleBase" id="RU000489"/>
    </source>
</evidence>
<dbReference type="InterPro" id="IPR001223">
    <property type="entry name" value="Glyco_hydro18_cat"/>
</dbReference>
<accession>A0A433QY02</accession>
<feature type="chain" id="PRO_5019340472" evidence="10">
    <location>
        <begin position="24"/>
        <end position="560"/>
    </location>
</feature>
<evidence type="ECO:0000259" key="11">
    <source>
        <dbReference type="PROSITE" id="PS51910"/>
    </source>
</evidence>
<evidence type="ECO:0000256" key="8">
    <source>
        <dbReference type="RuleBase" id="RU004453"/>
    </source>
</evidence>
<dbReference type="GO" id="GO:0000272">
    <property type="term" value="P:polysaccharide catabolic process"/>
    <property type="evidence" value="ECO:0007669"/>
    <property type="project" value="UniProtKB-KW"/>
</dbReference>
<comment type="similarity">
    <text evidence="8">Belongs to the glycosyl hydrolase 18 family.</text>
</comment>
<keyword evidence="2 7" id="KW-0378">Hydrolase</keyword>
<feature type="domain" description="GH18" evidence="11">
    <location>
        <begin position="31"/>
        <end position="433"/>
    </location>
</feature>
<dbReference type="PROSITE" id="PS51910">
    <property type="entry name" value="GH18_2"/>
    <property type="match status" value="1"/>
</dbReference>
<name>A0A433QY02_9FUNG</name>
<dbReference type="InterPro" id="IPR001579">
    <property type="entry name" value="Glyco_hydro_18_chit_AS"/>
</dbReference>
<feature type="compositionally biased region" description="Low complexity" evidence="9">
    <location>
        <begin position="451"/>
        <end position="465"/>
    </location>
</feature>
<dbReference type="AlphaFoldDB" id="A0A433QY02"/>
<dbReference type="PANTHER" id="PTHR11177:SF317">
    <property type="entry name" value="CHITINASE 12-RELATED"/>
    <property type="match status" value="1"/>
</dbReference>
<keyword evidence="6" id="KW-0624">Polysaccharide degradation</keyword>
<keyword evidence="13" id="KW-1185">Reference proteome</keyword>
<dbReference type="InterPro" id="IPR050314">
    <property type="entry name" value="Glycosyl_Hydrlase_18"/>
</dbReference>
<evidence type="ECO:0000256" key="9">
    <source>
        <dbReference type="SAM" id="MobiDB-lite"/>
    </source>
</evidence>
<dbReference type="Proteomes" id="UP000274822">
    <property type="component" value="Unassembled WGS sequence"/>
</dbReference>
<dbReference type="Pfam" id="PF00704">
    <property type="entry name" value="Glyco_hydro_18"/>
    <property type="match status" value="1"/>
</dbReference>
<feature type="region of interest" description="Disordered" evidence="9">
    <location>
        <begin position="486"/>
        <end position="511"/>
    </location>
</feature>
<evidence type="ECO:0000256" key="6">
    <source>
        <dbReference type="ARBA" id="ARBA00023326"/>
    </source>
</evidence>
<feature type="signal peptide" evidence="10">
    <location>
        <begin position="1"/>
        <end position="23"/>
    </location>
</feature>
<comment type="catalytic activity">
    <reaction evidence="1">
        <text>Random endo-hydrolysis of N-acetyl-beta-D-glucosaminide (1-&gt;4)-beta-linkages in chitin and chitodextrins.</text>
        <dbReference type="EC" id="3.2.1.14"/>
    </reaction>
</comment>
<dbReference type="GO" id="GO:0008843">
    <property type="term" value="F:endochitinase activity"/>
    <property type="evidence" value="ECO:0007669"/>
    <property type="project" value="UniProtKB-EC"/>
</dbReference>
<feature type="region of interest" description="Disordered" evidence="9">
    <location>
        <begin position="440"/>
        <end position="465"/>
    </location>
</feature>
<feature type="compositionally biased region" description="Low complexity" evidence="9">
    <location>
        <begin position="492"/>
        <end position="503"/>
    </location>
</feature>
<dbReference type="GO" id="GO:0006032">
    <property type="term" value="P:chitin catabolic process"/>
    <property type="evidence" value="ECO:0007669"/>
    <property type="project" value="UniProtKB-KW"/>
</dbReference>
<keyword evidence="5 7" id="KW-0326">Glycosidase</keyword>
<dbReference type="InterPro" id="IPR011583">
    <property type="entry name" value="Chitinase_II/V-like_cat"/>
</dbReference>
<dbReference type="PROSITE" id="PS01095">
    <property type="entry name" value="GH18_1"/>
    <property type="match status" value="1"/>
</dbReference>
<dbReference type="Gene3D" id="3.10.50.10">
    <property type="match status" value="1"/>
</dbReference>
<dbReference type="InterPro" id="IPR017853">
    <property type="entry name" value="GH"/>
</dbReference>
<keyword evidence="4" id="KW-0119">Carbohydrate metabolism</keyword>
<comment type="caution">
    <text evidence="12">The sequence shown here is derived from an EMBL/GenBank/DDBJ whole genome shotgun (WGS) entry which is preliminary data.</text>
</comment>
<evidence type="ECO:0000256" key="4">
    <source>
        <dbReference type="ARBA" id="ARBA00023277"/>
    </source>
</evidence>
<keyword evidence="3" id="KW-0146">Chitin degradation</keyword>
<dbReference type="SUPFAM" id="SSF51445">
    <property type="entry name" value="(Trans)glycosidases"/>
    <property type="match status" value="1"/>
</dbReference>
<gene>
    <name evidence="12" type="ORF">BC938DRAFT_479572</name>
</gene>
<dbReference type="GO" id="GO:0008061">
    <property type="term" value="F:chitin binding"/>
    <property type="evidence" value="ECO:0007669"/>
    <property type="project" value="InterPro"/>
</dbReference>
<evidence type="ECO:0000256" key="2">
    <source>
        <dbReference type="ARBA" id="ARBA00022801"/>
    </source>
</evidence>
<dbReference type="SMART" id="SM00636">
    <property type="entry name" value="Glyco_18"/>
    <property type="match status" value="1"/>
</dbReference>
<reference evidence="12 13" key="1">
    <citation type="journal article" date="2018" name="New Phytol.">
        <title>Phylogenomics of Endogonaceae and evolution of mycorrhizas within Mucoromycota.</title>
        <authorList>
            <person name="Chang Y."/>
            <person name="Desiro A."/>
            <person name="Na H."/>
            <person name="Sandor L."/>
            <person name="Lipzen A."/>
            <person name="Clum A."/>
            <person name="Barry K."/>
            <person name="Grigoriev I.V."/>
            <person name="Martin F.M."/>
            <person name="Stajich J.E."/>
            <person name="Smith M.E."/>
            <person name="Bonito G."/>
            <person name="Spatafora J.W."/>
        </authorList>
    </citation>
    <scope>NUCLEOTIDE SEQUENCE [LARGE SCALE GENOMIC DNA]</scope>
    <source>
        <strain evidence="12 13">AD002</strain>
    </source>
</reference>
<evidence type="ECO:0000313" key="13">
    <source>
        <dbReference type="Proteomes" id="UP000274822"/>
    </source>
</evidence>
<dbReference type="PANTHER" id="PTHR11177">
    <property type="entry name" value="CHITINASE"/>
    <property type="match status" value="1"/>
</dbReference>
<feature type="compositionally biased region" description="Polar residues" evidence="9">
    <location>
        <begin position="440"/>
        <end position="450"/>
    </location>
</feature>
<evidence type="ECO:0000256" key="5">
    <source>
        <dbReference type="ARBA" id="ARBA00023295"/>
    </source>
</evidence>
<dbReference type="InterPro" id="IPR029070">
    <property type="entry name" value="Chitinase_insertion_sf"/>
</dbReference>
<proteinExistence type="inferred from homology"/>